<evidence type="ECO:0000256" key="7">
    <source>
        <dbReference type="ARBA" id="ARBA00022842"/>
    </source>
</evidence>
<dbReference type="Pfam" id="PF03372">
    <property type="entry name" value="Exo_endo_phos"/>
    <property type="match status" value="1"/>
</dbReference>
<dbReference type="Proteomes" id="UP000615755">
    <property type="component" value="Unassembled WGS sequence"/>
</dbReference>
<evidence type="ECO:0000256" key="4">
    <source>
        <dbReference type="ARBA" id="ARBA00022723"/>
    </source>
</evidence>
<feature type="chain" id="PRO_5045126032" description="Endonuclease/exonuclease/phosphatase domain-containing protein" evidence="9">
    <location>
        <begin position="23"/>
        <end position="471"/>
    </location>
</feature>
<dbReference type="SUPFAM" id="SSF56219">
    <property type="entry name" value="DNase I-like"/>
    <property type="match status" value="1"/>
</dbReference>
<keyword evidence="8" id="KW-0234">DNA repair</keyword>
<dbReference type="Gene3D" id="2.60.120.260">
    <property type="entry name" value="Galactose-binding domain-like"/>
    <property type="match status" value="1"/>
</dbReference>
<dbReference type="InterPro" id="IPR051547">
    <property type="entry name" value="TDP2-like"/>
</dbReference>
<dbReference type="EMBL" id="AQGV01000012">
    <property type="protein sequence ID" value="MBE0367122.1"/>
    <property type="molecule type" value="Genomic_DNA"/>
</dbReference>
<evidence type="ECO:0000256" key="1">
    <source>
        <dbReference type="ARBA" id="ARBA00001936"/>
    </source>
</evidence>
<organism evidence="11 12">
    <name type="scientific">Pseudoalteromonas aurantia 208</name>
    <dbReference type="NCBI Taxonomy" id="1314867"/>
    <lineage>
        <taxon>Bacteria</taxon>
        <taxon>Pseudomonadati</taxon>
        <taxon>Pseudomonadota</taxon>
        <taxon>Gammaproteobacteria</taxon>
        <taxon>Alteromonadales</taxon>
        <taxon>Pseudoalteromonadaceae</taxon>
        <taxon>Pseudoalteromonas</taxon>
    </lineage>
</organism>
<name>A0ABR9E7Z7_9GAMM</name>
<keyword evidence="5" id="KW-0227">DNA damage</keyword>
<evidence type="ECO:0000256" key="3">
    <source>
        <dbReference type="ARBA" id="ARBA00022722"/>
    </source>
</evidence>
<keyword evidence="6" id="KW-0378">Hydrolase</keyword>
<evidence type="ECO:0000256" key="2">
    <source>
        <dbReference type="ARBA" id="ARBA00001946"/>
    </source>
</evidence>
<evidence type="ECO:0000313" key="11">
    <source>
        <dbReference type="EMBL" id="MBE0367122.1"/>
    </source>
</evidence>
<gene>
    <name evidence="11" type="ORF">PAUR_a0432</name>
</gene>
<comment type="caution">
    <text evidence="11">The sequence shown here is derived from an EMBL/GenBank/DDBJ whole genome shotgun (WGS) entry which is preliminary data.</text>
</comment>
<keyword evidence="7" id="KW-0460">Magnesium</keyword>
<dbReference type="PANTHER" id="PTHR15822">
    <property type="entry name" value="TRAF AND TNF RECEPTOR-ASSOCIATED PROTEIN"/>
    <property type="match status" value="1"/>
</dbReference>
<evidence type="ECO:0000256" key="5">
    <source>
        <dbReference type="ARBA" id="ARBA00022763"/>
    </source>
</evidence>
<sequence>MNKTLKASLATLLFVPTLYAQPACDTTQNQFTLINWNAWEMGNNTRYPFSAVRQKLLQYNPDVITLQEVKHCGNGFYSLFQPNVDFNYANMWCAQAQAYPGTGAGSAGSYGIGIASIYSSISDKVLHEINGRTILGAKYQINGKAIWVWSAHTAFVTSETDKKRLQNFNTINAVINNHVLPNEAVILTGDFNANLDDPWGSNDPERGEMQVFWDNGFEDLWRQQHPDINDSPGYTYYNISRIDYILARNLPEHWHIDALEVLNNVWCQLGLNNEGESISCGANGSIDHDPILLRFDTSNHANQKTRVALLKNTGAEQGTAHWSGDIESLNSNACDSVPAAHGSKLFAVGGVCTNESALGHASQHVDLNDYAADIQRGNTTLYWGGLLRNYNGTDVPSMTVSFHDAQGNTLASHPARGSLRSSWTLQSNKALVPETTSYAVIHLTGTRHGGTDNDSYFDEVFLDIEVASGCE</sequence>
<dbReference type="PANTHER" id="PTHR15822:SF4">
    <property type="entry name" value="TYROSYL-DNA PHOSPHODIESTERASE 2"/>
    <property type="match status" value="1"/>
</dbReference>
<feature type="signal peptide" evidence="9">
    <location>
        <begin position="1"/>
        <end position="22"/>
    </location>
</feature>
<dbReference type="Gene3D" id="3.60.10.10">
    <property type="entry name" value="Endonuclease/exonuclease/phosphatase"/>
    <property type="match status" value="1"/>
</dbReference>
<keyword evidence="4" id="KW-0479">Metal-binding</keyword>
<evidence type="ECO:0000259" key="10">
    <source>
        <dbReference type="Pfam" id="PF03372"/>
    </source>
</evidence>
<comment type="cofactor">
    <cofactor evidence="2">
        <name>Mg(2+)</name>
        <dbReference type="ChEBI" id="CHEBI:18420"/>
    </cofactor>
</comment>
<keyword evidence="9" id="KW-0732">Signal</keyword>
<dbReference type="RefSeq" id="WP_192506592.1">
    <property type="nucleotide sequence ID" value="NZ_AQGV01000012.1"/>
</dbReference>
<comment type="cofactor">
    <cofactor evidence="1">
        <name>Mn(2+)</name>
        <dbReference type="ChEBI" id="CHEBI:29035"/>
    </cofactor>
</comment>
<protein>
    <recommendedName>
        <fullName evidence="10">Endonuclease/exonuclease/phosphatase domain-containing protein</fullName>
    </recommendedName>
</protein>
<keyword evidence="12" id="KW-1185">Reference proteome</keyword>
<evidence type="ECO:0000313" key="12">
    <source>
        <dbReference type="Proteomes" id="UP000615755"/>
    </source>
</evidence>
<evidence type="ECO:0000256" key="6">
    <source>
        <dbReference type="ARBA" id="ARBA00022801"/>
    </source>
</evidence>
<evidence type="ECO:0000256" key="9">
    <source>
        <dbReference type="SAM" id="SignalP"/>
    </source>
</evidence>
<evidence type="ECO:0000256" key="8">
    <source>
        <dbReference type="ARBA" id="ARBA00023204"/>
    </source>
</evidence>
<keyword evidence="3" id="KW-0540">Nuclease</keyword>
<proteinExistence type="predicted"/>
<reference evidence="11 12" key="1">
    <citation type="submission" date="2015-03" db="EMBL/GenBank/DDBJ databases">
        <title>Genome sequence of Pseudoalteromonas aurantia.</title>
        <authorList>
            <person name="Xie B.-B."/>
            <person name="Rong J.-C."/>
            <person name="Qin Q.-L."/>
            <person name="Zhang Y.-Z."/>
        </authorList>
    </citation>
    <scope>NUCLEOTIDE SEQUENCE [LARGE SCALE GENOMIC DNA]</scope>
    <source>
        <strain evidence="11 12">208</strain>
    </source>
</reference>
<dbReference type="InterPro" id="IPR036691">
    <property type="entry name" value="Endo/exonu/phosph_ase_sf"/>
</dbReference>
<feature type="domain" description="Endonuclease/exonuclease/phosphatase" evidence="10">
    <location>
        <begin position="36"/>
        <end position="249"/>
    </location>
</feature>
<accession>A0ABR9E7Z7</accession>
<dbReference type="InterPro" id="IPR005135">
    <property type="entry name" value="Endo/exonuclease/phosphatase"/>
</dbReference>